<evidence type="ECO:0000256" key="2">
    <source>
        <dbReference type="SAM" id="Coils"/>
    </source>
</evidence>
<dbReference type="InParanoid" id="A0A7F5RK51"/>
<dbReference type="InterPro" id="IPR022110">
    <property type="entry name" value="CASC1_C"/>
</dbReference>
<accession>A0A7F5RK51</accession>
<comment type="similarity">
    <text evidence="1">Belongs to the DNAI7 family.</text>
</comment>
<keyword evidence="6" id="KW-1185">Reference proteome</keyword>
<dbReference type="PANTHER" id="PTHR20929">
    <property type="entry name" value="LUNG ADENOMA SUSCEPTIBILITY 1-RELATED"/>
    <property type="match status" value="1"/>
</dbReference>
<evidence type="ECO:0000256" key="3">
    <source>
        <dbReference type="SAM" id="MobiDB-lite"/>
    </source>
</evidence>
<dbReference type="InterPro" id="IPR023247">
    <property type="entry name" value="IC97/Dnai7-like"/>
</dbReference>
<evidence type="ECO:0000259" key="4">
    <source>
        <dbReference type="Pfam" id="PF12366"/>
    </source>
</evidence>
<dbReference type="KEGG" id="apln:108734485"/>
<feature type="compositionally biased region" description="Basic and acidic residues" evidence="3">
    <location>
        <begin position="28"/>
        <end position="65"/>
    </location>
</feature>
<dbReference type="RefSeq" id="XP_025836378.1">
    <property type="nucleotide sequence ID" value="XM_025980593.1"/>
</dbReference>
<feature type="compositionally biased region" description="Basic residues" evidence="3">
    <location>
        <begin position="347"/>
        <end position="366"/>
    </location>
</feature>
<feature type="compositionally biased region" description="Basic and acidic residues" evidence="3">
    <location>
        <begin position="308"/>
        <end position="319"/>
    </location>
</feature>
<dbReference type="GeneID" id="108734485"/>
<feature type="compositionally biased region" description="Basic and acidic residues" evidence="3">
    <location>
        <begin position="202"/>
        <end position="247"/>
    </location>
</feature>
<feature type="compositionally biased region" description="Basic and acidic residues" evidence="3">
    <location>
        <begin position="255"/>
        <end position="276"/>
    </location>
</feature>
<feature type="region of interest" description="Disordered" evidence="3">
    <location>
        <begin position="1"/>
        <end position="432"/>
    </location>
</feature>
<dbReference type="PRINTS" id="PR02043">
    <property type="entry name" value="CANCERSCCP1"/>
</dbReference>
<keyword evidence="2" id="KW-0175">Coiled coil</keyword>
<feature type="compositionally biased region" description="Basic residues" evidence="3">
    <location>
        <begin position="414"/>
        <end position="432"/>
    </location>
</feature>
<feature type="compositionally biased region" description="Acidic residues" evidence="3">
    <location>
        <begin position="1334"/>
        <end position="1345"/>
    </location>
</feature>
<dbReference type="GO" id="GO:0005930">
    <property type="term" value="C:axoneme"/>
    <property type="evidence" value="ECO:0007669"/>
    <property type="project" value="TreeGrafter"/>
</dbReference>
<evidence type="ECO:0000313" key="6">
    <source>
        <dbReference type="Proteomes" id="UP000192223"/>
    </source>
</evidence>
<feature type="compositionally biased region" description="Basic and acidic residues" evidence="3">
    <location>
        <begin position="1346"/>
        <end position="1391"/>
    </location>
</feature>
<dbReference type="OrthoDB" id="297923at2759"/>
<dbReference type="InterPro" id="IPR031826">
    <property type="entry name" value="IC97/Casc1_N"/>
</dbReference>
<reference evidence="7" key="1">
    <citation type="submission" date="2025-08" db="UniProtKB">
        <authorList>
            <consortium name="RefSeq"/>
        </authorList>
    </citation>
    <scope>IDENTIFICATION</scope>
    <source>
        <tissue evidence="7">Entire body</tissue>
    </source>
</reference>
<dbReference type="Pfam" id="PF15927">
    <property type="entry name" value="Casc1_N"/>
    <property type="match status" value="1"/>
</dbReference>
<feature type="compositionally biased region" description="Acidic residues" evidence="3">
    <location>
        <begin position="1"/>
        <end position="11"/>
    </location>
</feature>
<feature type="compositionally biased region" description="Basic residues" evidence="3">
    <location>
        <begin position="1425"/>
        <end position="1439"/>
    </location>
</feature>
<feature type="domain" description="CASC1 C-terminal" evidence="4">
    <location>
        <begin position="1541"/>
        <end position="1739"/>
    </location>
</feature>
<feature type="compositionally biased region" description="Basic and acidic residues" evidence="3">
    <location>
        <begin position="1290"/>
        <end position="1333"/>
    </location>
</feature>
<feature type="compositionally biased region" description="Acidic residues" evidence="3">
    <location>
        <begin position="333"/>
        <end position="343"/>
    </location>
</feature>
<dbReference type="GO" id="GO:0048487">
    <property type="term" value="F:beta-tubulin binding"/>
    <property type="evidence" value="ECO:0007669"/>
    <property type="project" value="TreeGrafter"/>
</dbReference>
<feature type="region of interest" description="Disordered" evidence="3">
    <location>
        <begin position="1233"/>
        <end position="1441"/>
    </location>
</feature>
<name>A0A7F5RK51_AGRPL</name>
<feature type="compositionally biased region" description="Basic and acidic residues" evidence="3">
    <location>
        <begin position="167"/>
        <end position="189"/>
    </location>
</feature>
<feature type="compositionally biased region" description="Basic and acidic residues" evidence="3">
    <location>
        <begin position="367"/>
        <end position="379"/>
    </location>
</feature>
<feature type="compositionally biased region" description="Acidic residues" evidence="3">
    <location>
        <begin position="1264"/>
        <end position="1275"/>
    </location>
</feature>
<feature type="domain" description="IC97/Casc1 N-terminal" evidence="5">
    <location>
        <begin position="446"/>
        <end position="634"/>
    </location>
</feature>
<evidence type="ECO:0000256" key="1">
    <source>
        <dbReference type="ARBA" id="ARBA00024332"/>
    </source>
</evidence>
<feature type="coiled-coil region" evidence="2">
    <location>
        <begin position="432"/>
        <end position="485"/>
    </location>
</feature>
<evidence type="ECO:0000313" key="7">
    <source>
        <dbReference type="RefSeq" id="XP_025836378.1"/>
    </source>
</evidence>
<feature type="compositionally biased region" description="Basic and acidic residues" evidence="3">
    <location>
        <begin position="94"/>
        <end position="108"/>
    </location>
</feature>
<feature type="compositionally biased region" description="Basic and acidic residues" evidence="3">
    <location>
        <begin position="1233"/>
        <end position="1247"/>
    </location>
</feature>
<sequence>MEEDEGEEEAISEGPKPAKDKKGKKDKKKFDPLADQEIKFKKVDFEHALTPEEKAARKKEKEDKKKGKGKHKEPKKAPEGAEGGNEEMGGGDTQEEKSEEQKTDKTAEGEEAEGIEQEPQGKKKGAKKEKSKKETEEKKDKKEKKEKDVIKILTNVYLLSIQVQAEVPEKGKKKDKEKPAVDKDEKETREEEEEEEIEEEEEKIKKEKEKPVTDTAKKGKEKVKEKEEVPSEKKKGKEKDKGEESKKQKGKKKSAKEAAKSESKVESETVETKEEGSTTGKGKKGKEKKKGKKGKKTVEEINVEEEETVKTETIKKMPSDDEWSWYSCSCSEGAEEEQVEEEEVVTKKGKKGKKDKKAKKDKSKKAKKEEEEEQKKEEEPPPEDDIFAELKKMQAAALGQAEEAAEETTVVKKEKPKKPKKEKKPKEPKKKVVMTEAMRRQMEEEAKRLAEEERIRAEEERKRMIEKEKKEQVDHILRMEQLENSILLRQQIIENNYQLFLIVKEESEWDHFIRCDGLPYPINVGDMNTYIDLWNRYMKKTDIKIATQRTKDVLKILDFLTEYIEMPLDATPEKIEDWKWVRRQCIENQQRNVDSLTCYILSYVKERMRRISIPVAEFNLEQPQFTLCLYTFVALPQPIINPRRPPAKRVEVTFAATKVEVVFPEDLNCYLLSIRSMYLRYDHLTETSRTFSEPEPPDIFKKDLKETTFLEFYHKLYYKYINRIIPPPKPLEEGEEPPPEPEVDIEQGLVPTVPYQKLEPTASEYFVSVEDEMYSETVPSLTTITAPREINLRKFSIIGGIYFLNLFHQPPQPKILPNLEIVVRVLKDPNCLKEYPFYVEYIPPPTPGPGVIRSPEEIEEEMKEQEEKMDKLIFVSIDLPMHVLWLDPPTVCRWNYKEKLWTTEDVHDVKYIEEKYSISFRTGRFGTFGLALNRYVNLPYQTWEIKPERNGTVSLQITAAVLFIEFNVNGKLICISKLQNSPTSAMKEHIGEYYKLTKLMRIMKEGGIDIFPGHDAFFYVEGGHCRKHWPTEEHLYYNVAEIAGCFNVAWSRWNMVSGRRNIIFQLRDYDVEKTKQVPYNLVLVNPLNAIYIDCTEVSPTLNLEPIEGMKFYSDLFFLIRGTSRMNTRTKVQNTPLDMVCALAELLVKTRVFSWAGYFPIQLFTHGDHFTLSNGSYVMTAAVVEIHIQFFVEFSERPKPAKDKKGKKDKKKFDPLADQEIKFKKVDFEHALTPEEKAARKKEKEDKKKGKGKHKEPKKAPEGAEGAEGEEAEGIEQEPQGKKKGAKKEKSKKETEEKKDKKEKKEKVQAEVPEKGKKKDKEKPAVDKDEKETREEEEEEEIEEEEEKIKKEKEKPVTDTAKKGKEKVKEKEEVPSEKKKGKEKDKGEESKKQKGKKKSAKEAAKSESKVESETVETKEEGSTTGKGKKGKEKKKGKKGKKTVEEINVEEEETVKTETIKKMPSDDEWMKDPNCLKEYPFYVEYIPPPTPGPGVIRSPEEIEEEMKEQEEKMDKLIFVSIDLPMHVLWLDPPTVCRWNYKEKLWTTEDVHDVKYIEEKYSISFRTGRFGTFGLALNRYVNLPYQTWEIKPERNGTVSLQITAAVLFIEFNVNGKLICISKLQNSPTSAMKEHIGEYYKLTKLMRIMKEGGIDIFPGHDAFFYVEGGHCRKHWPTEEHLYYNVAEIAGCFNVAWSRWNMVSGRRNIIFQLRDYDVEKTKQVPYNLVLVNPLNAIYIDCTEVSPTLNLEPIEGMKFYSDLFFLIRGTSRMNTRTKVQNTPLDMVCALAELLVKTRVFSWA</sequence>
<evidence type="ECO:0000259" key="5">
    <source>
        <dbReference type="Pfam" id="PF15927"/>
    </source>
</evidence>
<protein>
    <submittedName>
        <fullName evidence="7">Uncharacterized protein LOC108734485</fullName>
    </submittedName>
</protein>
<feature type="compositionally biased region" description="Basic and acidic residues" evidence="3">
    <location>
        <begin position="131"/>
        <end position="150"/>
    </location>
</feature>
<proteinExistence type="inferred from homology"/>
<feature type="compositionally biased region" description="Basic residues" evidence="3">
    <location>
        <begin position="281"/>
        <end position="295"/>
    </location>
</feature>
<feature type="compositionally biased region" description="Gly residues" evidence="3">
    <location>
        <begin position="81"/>
        <end position="92"/>
    </location>
</feature>
<feature type="compositionally biased region" description="Acidic residues" evidence="3">
    <location>
        <begin position="190"/>
        <end position="201"/>
    </location>
</feature>
<organism evidence="6 7">
    <name type="scientific">Agrilus planipennis</name>
    <name type="common">Emerald ash borer</name>
    <name type="synonym">Agrilus marcopoli</name>
    <dbReference type="NCBI Taxonomy" id="224129"/>
    <lineage>
        <taxon>Eukaryota</taxon>
        <taxon>Metazoa</taxon>
        <taxon>Ecdysozoa</taxon>
        <taxon>Arthropoda</taxon>
        <taxon>Hexapoda</taxon>
        <taxon>Insecta</taxon>
        <taxon>Pterygota</taxon>
        <taxon>Neoptera</taxon>
        <taxon>Endopterygota</taxon>
        <taxon>Coleoptera</taxon>
        <taxon>Polyphaga</taxon>
        <taxon>Elateriformia</taxon>
        <taxon>Buprestoidea</taxon>
        <taxon>Buprestidae</taxon>
        <taxon>Agrilinae</taxon>
        <taxon>Agrilus</taxon>
    </lineage>
</organism>
<dbReference type="GO" id="GO:0008017">
    <property type="term" value="F:microtubule binding"/>
    <property type="evidence" value="ECO:0007669"/>
    <property type="project" value="TreeGrafter"/>
</dbReference>
<dbReference type="PANTHER" id="PTHR20929:SF11">
    <property type="entry name" value="DYNEIN AXONEMAL INTERMEDIATE CHAIN 7"/>
    <property type="match status" value="1"/>
</dbReference>
<dbReference type="Pfam" id="PF12366">
    <property type="entry name" value="Casc1_C"/>
    <property type="match status" value="2"/>
</dbReference>
<feature type="compositionally biased region" description="Basic and acidic residues" evidence="3">
    <location>
        <begin position="1399"/>
        <end position="1420"/>
    </location>
</feature>
<dbReference type="Proteomes" id="UP000192223">
    <property type="component" value="Unplaced"/>
</dbReference>
<gene>
    <name evidence="7" type="primary">LOC108734485</name>
</gene>
<feature type="domain" description="CASC1 C-terminal" evidence="4">
    <location>
        <begin position="899"/>
        <end position="1097"/>
    </location>
</feature>